<dbReference type="PANTHER" id="PTHR16222:SF24">
    <property type="entry name" value="ADP-RIBOSYLHYDROLASE ARH3"/>
    <property type="match status" value="1"/>
</dbReference>
<reference evidence="4" key="1">
    <citation type="submission" date="2020-02" db="EMBL/GenBank/DDBJ databases">
        <authorList>
            <person name="Chen W.-M."/>
        </authorList>
    </citation>
    <scope>NUCLEOTIDE SEQUENCE</scope>
    <source>
        <strain evidence="4">NBD-18</strain>
    </source>
</reference>
<organism evidence="4">
    <name type="scientific">Sheuella amnicola</name>
    <dbReference type="NCBI Taxonomy" id="2707330"/>
    <lineage>
        <taxon>Bacteria</taxon>
        <taxon>Pseudomonadati</taxon>
        <taxon>Pseudomonadota</taxon>
        <taxon>Betaproteobacteria</taxon>
        <taxon>Burkholderiales</taxon>
        <taxon>Alcaligenaceae</taxon>
        <taxon>Sheuella</taxon>
    </lineage>
</organism>
<feature type="binding site" evidence="3">
    <location>
        <position position="50"/>
    </location>
    <ligand>
        <name>Mg(2+)</name>
        <dbReference type="ChEBI" id="CHEBI:18420"/>
        <label>1</label>
    </ligand>
</feature>
<dbReference type="GO" id="GO:0046872">
    <property type="term" value="F:metal ion binding"/>
    <property type="evidence" value="ECO:0007669"/>
    <property type="project" value="UniProtKB-KW"/>
</dbReference>
<comment type="cofactor">
    <cofactor evidence="3">
        <name>Mg(2+)</name>
        <dbReference type="ChEBI" id="CHEBI:18420"/>
    </cofactor>
    <text evidence="3">Binds 2 magnesium ions per subunit.</text>
</comment>
<feature type="binding site" evidence="3">
    <location>
        <position position="52"/>
    </location>
    <ligand>
        <name>Mg(2+)</name>
        <dbReference type="ChEBI" id="CHEBI:18420"/>
        <label>1</label>
    </ligand>
</feature>
<comment type="caution">
    <text evidence="4">The sequence shown here is derived from an EMBL/GenBank/DDBJ whole genome shotgun (WGS) entry which is preliminary data.</text>
</comment>
<evidence type="ECO:0000313" key="4">
    <source>
        <dbReference type="EMBL" id="NDY83701.1"/>
    </source>
</evidence>
<dbReference type="EMBL" id="JAAGRN010000006">
    <property type="protein sequence ID" value="NDY83701.1"/>
    <property type="molecule type" value="Genomic_DNA"/>
</dbReference>
<dbReference type="InterPro" id="IPR036705">
    <property type="entry name" value="Ribosyl_crysJ1_sf"/>
</dbReference>
<dbReference type="Gene3D" id="1.10.4080.10">
    <property type="entry name" value="ADP-ribosylation/Crystallin J1"/>
    <property type="match status" value="1"/>
</dbReference>
<evidence type="ECO:0000256" key="1">
    <source>
        <dbReference type="ARBA" id="ARBA00010702"/>
    </source>
</evidence>
<gene>
    <name evidence="4" type="ORF">G3I67_10695</name>
</gene>
<dbReference type="PANTHER" id="PTHR16222">
    <property type="entry name" value="ADP-RIBOSYLGLYCOHYDROLASE"/>
    <property type="match status" value="1"/>
</dbReference>
<dbReference type="SUPFAM" id="SSF101478">
    <property type="entry name" value="ADP-ribosylglycohydrolase"/>
    <property type="match status" value="1"/>
</dbReference>
<proteinExistence type="inferred from homology"/>
<comment type="similarity">
    <text evidence="1">Belongs to the ADP-ribosylglycohydrolase family.</text>
</comment>
<feature type="binding site" evidence="3">
    <location>
        <position position="53"/>
    </location>
    <ligand>
        <name>Mg(2+)</name>
        <dbReference type="ChEBI" id="CHEBI:18420"/>
        <label>1</label>
    </ligand>
</feature>
<dbReference type="Pfam" id="PF03747">
    <property type="entry name" value="ADP_ribosyl_GH"/>
    <property type="match status" value="1"/>
</dbReference>
<dbReference type="RefSeq" id="WP_163655144.1">
    <property type="nucleotide sequence ID" value="NZ_JAAGRN010000006.1"/>
</dbReference>
<keyword evidence="3" id="KW-0479">Metal-binding</keyword>
<dbReference type="InterPro" id="IPR050792">
    <property type="entry name" value="ADP-ribosylglycohydrolase"/>
</dbReference>
<name>A0A6B2R069_9BURK</name>
<evidence type="ECO:0000256" key="3">
    <source>
        <dbReference type="PIRSR" id="PIRSR605502-1"/>
    </source>
</evidence>
<dbReference type="InterPro" id="IPR005502">
    <property type="entry name" value="Ribosyl_crysJ1"/>
</dbReference>
<keyword evidence="2 4" id="KW-0378">Hydrolase</keyword>
<evidence type="ECO:0000256" key="2">
    <source>
        <dbReference type="ARBA" id="ARBA00022801"/>
    </source>
</evidence>
<accession>A0A6B2R069</accession>
<protein>
    <submittedName>
        <fullName evidence="4">ADP-ribosylglycohydrolase family protein</fullName>
    </submittedName>
</protein>
<dbReference type="GO" id="GO:0016787">
    <property type="term" value="F:hydrolase activity"/>
    <property type="evidence" value="ECO:0007669"/>
    <property type="project" value="UniProtKB-KW"/>
</dbReference>
<sequence>MENFPELHFTPKTLARFGLPNIAYLVPALNLKSTLLENEKLSLAVNHDGDSDSTAAIVCNLLGAMHGMKAIYAEWLNPLELRDVITELAEDLYAFKEWRIGEYSDNKKLNQRI</sequence>
<dbReference type="AlphaFoldDB" id="A0A6B2R069"/>
<keyword evidence="3" id="KW-0460">Magnesium</keyword>